<evidence type="ECO:0000256" key="2">
    <source>
        <dbReference type="ARBA" id="ARBA00022448"/>
    </source>
</evidence>
<keyword evidence="6 10" id="KW-1133">Transmembrane helix</keyword>
<keyword evidence="7 10" id="KW-0472">Membrane</keyword>
<dbReference type="PANTHER" id="PTHR30520">
    <property type="entry name" value="FORMATE TRANSPORTER-RELATED"/>
    <property type="match status" value="1"/>
</dbReference>
<accession>A0A212J3F7</accession>
<dbReference type="PROSITE" id="PS01005">
    <property type="entry name" value="FORMATE_NITRITE_TP_1"/>
    <property type="match status" value="1"/>
</dbReference>
<dbReference type="Pfam" id="PF01226">
    <property type="entry name" value="Form_Nir_trans"/>
    <property type="match status" value="1"/>
</dbReference>
<comment type="catalytic activity">
    <reaction evidence="8">
        <text>formate(in) = formate(out)</text>
        <dbReference type="Rhea" id="RHEA:29679"/>
        <dbReference type="ChEBI" id="CHEBI:15740"/>
    </reaction>
</comment>
<evidence type="ECO:0000313" key="11">
    <source>
        <dbReference type="EMBL" id="SBV93996.1"/>
    </source>
</evidence>
<feature type="transmembrane region" description="Helical" evidence="10">
    <location>
        <begin position="249"/>
        <end position="271"/>
    </location>
</feature>
<dbReference type="Gene3D" id="1.20.1080.10">
    <property type="entry name" value="Glycerol uptake facilitator protein"/>
    <property type="match status" value="1"/>
</dbReference>
<evidence type="ECO:0000256" key="3">
    <source>
        <dbReference type="ARBA" id="ARBA00022475"/>
    </source>
</evidence>
<evidence type="ECO:0000256" key="9">
    <source>
        <dbReference type="ARBA" id="ARBA00049660"/>
    </source>
</evidence>
<reference evidence="11" key="1">
    <citation type="submission" date="2016-04" db="EMBL/GenBank/DDBJ databases">
        <authorList>
            <person name="Evans L.H."/>
            <person name="Alamgir A."/>
            <person name="Owens N."/>
            <person name="Weber N.D."/>
            <person name="Virtaneva K."/>
            <person name="Barbian K."/>
            <person name="Babar A."/>
            <person name="Rosenke K."/>
        </authorList>
    </citation>
    <scope>NUCLEOTIDE SEQUENCE</scope>
    <source>
        <strain evidence="11">92-2</strain>
    </source>
</reference>
<proteinExistence type="inferred from homology"/>
<evidence type="ECO:0000256" key="1">
    <source>
        <dbReference type="ARBA" id="ARBA00004429"/>
    </source>
</evidence>
<feature type="transmembrane region" description="Helical" evidence="10">
    <location>
        <begin position="34"/>
        <end position="57"/>
    </location>
</feature>
<keyword evidence="4" id="KW-0997">Cell inner membrane</keyword>
<dbReference type="InterPro" id="IPR000292">
    <property type="entry name" value="For/NO2_transpt"/>
</dbReference>
<evidence type="ECO:0000256" key="7">
    <source>
        <dbReference type="ARBA" id="ARBA00023136"/>
    </source>
</evidence>
<name>A0A212J3F7_9BACT</name>
<keyword evidence="3" id="KW-1003">Cell membrane</keyword>
<dbReference type="AlphaFoldDB" id="A0A212J3F7"/>
<dbReference type="RefSeq" id="WP_227117663.1">
    <property type="nucleotide sequence ID" value="NZ_CAKSVL010000005.1"/>
</dbReference>
<sequence>MADSSSFEALNPYQMCDKAAAVMEGKALKPARKAFLLAVMAGVFIGLGFVYCAIANATGAGKIVGGLVFSLGLMLVIVLGADLFTSTTMTLIPRASGKITWGQMFSNWGVVYAGNFVGSLILVALILLSGHPWENGGSIAVFYINTTEHKLTHTFIEAVFLGAMCNLMVCLGVWMSYAGRSLFDKMIACLFPVGLFIACGFEHSVANMFMIPIGILCNNMMPPEVAAKLADPAHIASVLNWQNFIFKNLIPVTLGNILGGGVFVGLFHWLIYLKHGHDDHQTATKPAPQKESPTIG</sequence>
<organism evidence="11">
    <name type="scientific">uncultured Desulfovibrio sp</name>
    <dbReference type="NCBI Taxonomy" id="167968"/>
    <lineage>
        <taxon>Bacteria</taxon>
        <taxon>Pseudomonadati</taxon>
        <taxon>Thermodesulfobacteriota</taxon>
        <taxon>Desulfovibrionia</taxon>
        <taxon>Desulfovibrionales</taxon>
        <taxon>Desulfovibrionaceae</taxon>
        <taxon>Desulfovibrio</taxon>
        <taxon>environmental samples</taxon>
    </lineage>
</organism>
<dbReference type="NCBIfam" id="TIGR00790">
    <property type="entry name" value="fnt"/>
    <property type="match status" value="1"/>
</dbReference>
<dbReference type="PANTHER" id="PTHR30520:SF10">
    <property type="entry name" value="FORMATE CHANNEL FOCA-RELATED"/>
    <property type="match status" value="1"/>
</dbReference>
<comment type="similarity">
    <text evidence="9">Belongs to the FNT transporter (TC 1.A.16) family.</text>
</comment>
<gene>
    <name evidence="11" type="primary">focA</name>
    <name evidence="11" type="ORF">KM92DES2_10474</name>
</gene>
<dbReference type="GO" id="GO:0005886">
    <property type="term" value="C:plasma membrane"/>
    <property type="evidence" value="ECO:0007669"/>
    <property type="project" value="UniProtKB-SubCell"/>
</dbReference>
<evidence type="ECO:0000256" key="10">
    <source>
        <dbReference type="SAM" id="Phobius"/>
    </source>
</evidence>
<feature type="transmembrane region" description="Helical" evidence="10">
    <location>
        <begin position="105"/>
        <end position="128"/>
    </location>
</feature>
<feature type="transmembrane region" description="Helical" evidence="10">
    <location>
        <begin position="189"/>
        <end position="215"/>
    </location>
</feature>
<evidence type="ECO:0000256" key="5">
    <source>
        <dbReference type="ARBA" id="ARBA00022692"/>
    </source>
</evidence>
<keyword evidence="5 10" id="KW-0812">Transmembrane</keyword>
<dbReference type="EMBL" id="FLUP01000001">
    <property type="protein sequence ID" value="SBV93996.1"/>
    <property type="molecule type" value="Genomic_DNA"/>
</dbReference>
<feature type="transmembrane region" description="Helical" evidence="10">
    <location>
        <begin position="63"/>
        <end position="84"/>
    </location>
</feature>
<feature type="transmembrane region" description="Helical" evidence="10">
    <location>
        <begin position="155"/>
        <end position="177"/>
    </location>
</feature>
<dbReference type="GO" id="GO:0015499">
    <property type="term" value="F:formate transmembrane transporter activity"/>
    <property type="evidence" value="ECO:0007669"/>
    <property type="project" value="InterPro"/>
</dbReference>
<dbReference type="InterPro" id="IPR023999">
    <property type="entry name" value="Formate_transptr_FocA"/>
</dbReference>
<comment type="subcellular location">
    <subcellularLocation>
        <location evidence="1">Cell inner membrane</location>
        <topology evidence="1">Multi-pass membrane protein</topology>
    </subcellularLocation>
</comment>
<dbReference type="InterPro" id="IPR023271">
    <property type="entry name" value="Aquaporin-like"/>
</dbReference>
<evidence type="ECO:0000256" key="4">
    <source>
        <dbReference type="ARBA" id="ARBA00022519"/>
    </source>
</evidence>
<keyword evidence="2" id="KW-0813">Transport</keyword>
<dbReference type="NCBIfam" id="TIGR04060">
    <property type="entry name" value="formate_focA"/>
    <property type="match status" value="1"/>
</dbReference>
<evidence type="ECO:0000256" key="6">
    <source>
        <dbReference type="ARBA" id="ARBA00022989"/>
    </source>
</evidence>
<dbReference type="InterPro" id="IPR024002">
    <property type="entry name" value="For/NO2_transpt_CS"/>
</dbReference>
<protein>
    <submittedName>
        <fullName evidence="11">Putative formate transporter 1</fullName>
    </submittedName>
</protein>
<evidence type="ECO:0000256" key="8">
    <source>
        <dbReference type="ARBA" id="ARBA00035914"/>
    </source>
</evidence>